<feature type="compositionally biased region" description="Low complexity" evidence="1">
    <location>
        <begin position="501"/>
        <end position="512"/>
    </location>
</feature>
<feature type="region of interest" description="Disordered" evidence="1">
    <location>
        <begin position="435"/>
        <end position="454"/>
    </location>
</feature>
<dbReference type="STRING" id="27349.A0A0L6VQ64"/>
<feature type="region of interest" description="Disordered" evidence="1">
    <location>
        <begin position="480"/>
        <end position="522"/>
    </location>
</feature>
<keyword evidence="3" id="KW-1185">Reference proteome</keyword>
<feature type="region of interest" description="Disordered" evidence="1">
    <location>
        <begin position="542"/>
        <end position="708"/>
    </location>
</feature>
<name>A0A0L6VQ64_9BASI</name>
<dbReference type="Proteomes" id="UP000037035">
    <property type="component" value="Unassembled WGS sequence"/>
</dbReference>
<evidence type="ECO:0000313" key="2">
    <source>
        <dbReference type="EMBL" id="KNZ62802.1"/>
    </source>
</evidence>
<evidence type="ECO:0000256" key="1">
    <source>
        <dbReference type="SAM" id="MobiDB-lite"/>
    </source>
</evidence>
<evidence type="ECO:0000313" key="3">
    <source>
        <dbReference type="Proteomes" id="UP000037035"/>
    </source>
</evidence>
<feature type="compositionally biased region" description="Polar residues" evidence="1">
    <location>
        <begin position="548"/>
        <end position="558"/>
    </location>
</feature>
<comment type="caution">
    <text evidence="2">The sequence shown here is derived from an EMBL/GenBank/DDBJ whole genome shotgun (WGS) entry which is preliminary data.</text>
</comment>
<gene>
    <name evidence="2" type="ORF">VP01_1221g1</name>
</gene>
<organism evidence="2 3">
    <name type="scientific">Puccinia sorghi</name>
    <dbReference type="NCBI Taxonomy" id="27349"/>
    <lineage>
        <taxon>Eukaryota</taxon>
        <taxon>Fungi</taxon>
        <taxon>Dikarya</taxon>
        <taxon>Basidiomycota</taxon>
        <taxon>Pucciniomycotina</taxon>
        <taxon>Pucciniomycetes</taxon>
        <taxon>Pucciniales</taxon>
        <taxon>Pucciniaceae</taxon>
        <taxon>Puccinia</taxon>
    </lineage>
</organism>
<dbReference type="OrthoDB" id="2409325at2759"/>
<feature type="region of interest" description="Disordered" evidence="1">
    <location>
        <begin position="33"/>
        <end position="98"/>
    </location>
</feature>
<dbReference type="AlphaFoldDB" id="A0A0L6VQ64"/>
<feature type="compositionally biased region" description="Gly residues" evidence="1">
    <location>
        <begin position="642"/>
        <end position="652"/>
    </location>
</feature>
<feature type="compositionally biased region" description="Gly residues" evidence="1">
    <location>
        <begin position="597"/>
        <end position="629"/>
    </location>
</feature>
<accession>A0A0L6VQ64</accession>
<proteinExistence type="predicted"/>
<dbReference type="VEuPathDB" id="FungiDB:VP01_1221g1"/>
<feature type="compositionally biased region" description="Polar residues" evidence="1">
    <location>
        <begin position="33"/>
        <end position="63"/>
    </location>
</feature>
<feature type="compositionally biased region" description="Basic residues" evidence="1">
    <location>
        <begin position="581"/>
        <end position="596"/>
    </location>
</feature>
<dbReference type="EMBL" id="LAVV01002466">
    <property type="protein sequence ID" value="KNZ62802.1"/>
    <property type="molecule type" value="Genomic_DNA"/>
</dbReference>
<protein>
    <submittedName>
        <fullName evidence="2">Uncharacterized protein</fullName>
    </submittedName>
</protein>
<sequence>MPVGRHILSSPVIQKPLSGNLFYLASSNPNSMAGPTVTDQPAPTATTNTARVIPGLSSQPPSNAASKRSRKKKTGSKMVDDATKAAPVTADEPNESVEPAPAAPVVIAPVPEPLNGIAQPAPPVSASVSISPVQQVQKRIRAATKKLQRISGYESSTVPLNEDQKRAIASKPALEATVKELQDLLKILEVRQSFPITMLRLRRSFKGIRLRTLLHLRTQDDEKLDELRIQAVREEEELKVQGRVDSAVVSEQVRFPRSTSHSSKKAESSLTFLLQFLHLYSLVNSATRPAESFAPSHVSPVIQNATAQELAAVNALFHRLADGPIAGGDGDAFDSINRLTEGSASDVIEGVSCKAHSSTDRKFLWTQADLVLMTVAKIKEMVIQLTASPAELAPPSVQISAPHVIPKVEEESMPVNSSAPLASMMFLQQSEVMPSMGSTATDIDAPAPVHEPLPTSEPLPIVAQEPVVDHVARNKQLLEQATMITPDPLPSSVQDWPAGEQSQPSQVQTTPTAPHEWNNPPEHLSATQAEVVARTIDWAEDVQGQGDGQNNHPASNFTPAPPQPSHLAGDLTGGQLPLGPPHHHMSNPRGHYRGRGGYRGGPGMPPGGGNHNGYRGGRGWYRGNPGGYRGGRDGPPPMDMNGAGGWRPGAGGPPEANGGYRPRADYQGGRYGGHRGGNRGGNAFHRPPPPSSQVYHAEVAAGPGGNIY</sequence>
<reference evidence="2 3" key="1">
    <citation type="submission" date="2015-08" db="EMBL/GenBank/DDBJ databases">
        <title>Next Generation Sequencing and Analysis of the Genome of Puccinia sorghi L Schw, the Causal Agent of Maize Common Rust.</title>
        <authorList>
            <person name="Rochi L."/>
            <person name="Burguener G."/>
            <person name="Darino M."/>
            <person name="Turjanski A."/>
            <person name="Kreff E."/>
            <person name="Dieguez M.J."/>
            <person name="Sacco F."/>
        </authorList>
    </citation>
    <scope>NUCLEOTIDE SEQUENCE [LARGE SCALE GENOMIC DNA]</scope>
    <source>
        <strain evidence="2 3">RO10H11247</strain>
    </source>
</reference>